<dbReference type="SMART" id="SM00470">
    <property type="entry name" value="ParB"/>
    <property type="match status" value="1"/>
</dbReference>
<proteinExistence type="inferred from homology"/>
<keyword evidence="5" id="KW-1185">Reference proteome</keyword>
<evidence type="ECO:0000256" key="1">
    <source>
        <dbReference type="ARBA" id="ARBA00006295"/>
    </source>
</evidence>
<dbReference type="EMBL" id="JACJTE010000096">
    <property type="protein sequence ID" value="MBD2565595.1"/>
    <property type="molecule type" value="Genomic_DNA"/>
</dbReference>
<dbReference type="Gene3D" id="3.90.1530.10">
    <property type="entry name" value="Conserved hypothetical protein from pyrococcus furiosus pfu- 392566-001, ParB domain"/>
    <property type="match status" value="1"/>
</dbReference>
<evidence type="ECO:0000259" key="3">
    <source>
        <dbReference type="SMART" id="SM00470"/>
    </source>
</evidence>
<reference evidence="4 5" key="1">
    <citation type="journal article" date="2020" name="ISME J.">
        <title>Comparative genomics reveals insights into cyanobacterial evolution and habitat adaptation.</title>
        <authorList>
            <person name="Chen M.Y."/>
            <person name="Teng W.K."/>
            <person name="Zhao L."/>
            <person name="Hu C.X."/>
            <person name="Zhou Y.K."/>
            <person name="Han B.P."/>
            <person name="Song L.R."/>
            <person name="Shu W.S."/>
        </authorList>
    </citation>
    <scope>NUCLEOTIDE SEQUENCE [LARGE SCALE GENOMIC DNA]</scope>
    <source>
        <strain evidence="4 5">FACHB-391</strain>
    </source>
</reference>
<evidence type="ECO:0000313" key="4">
    <source>
        <dbReference type="EMBL" id="MBD2565595.1"/>
    </source>
</evidence>
<comment type="caution">
    <text evidence="4">The sequence shown here is derived from an EMBL/GenBank/DDBJ whole genome shotgun (WGS) entry which is preliminary data.</text>
</comment>
<dbReference type="SUPFAM" id="SSF110849">
    <property type="entry name" value="ParB/Sulfiredoxin"/>
    <property type="match status" value="1"/>
</dbReference>
<dbReference type="NCBIfam" id="TIGR00180">
    <property type="entry name" value="parB_part"/>
    <property type="match status" value="1"/>
</dbReference>
<dbReference type="Pfam" id="PF02195">
    <property type="entry name" value="ParB_N"/>
    <property type="match status" value="1"/>
</dbReference>
<feature type="coiled-coil region" evidence="2">
    <location>
        <begin position="12"/>
        <end position="46"/>
    </location>
</feature>
<dbReference type="InterPro" id="IPR036086">
    <property type="entry name" value="ParB/Sulfiredoxin_sf"/>
</dbReference>
<dbReference type="PANTHER" id="PTHR33375:SF1">
    <property type="entry name" value="CHROMOSOME-PARTITIONING PROTEIN PARB-RELATED"/>
    <property type="match status" value="1"/>
</dbReference>
<feature type="domain" description="ParB-like N-terminal" evidence="3">
    <location>
        <begin position="67"/>
        <end position="161"/>
    </location>
</feature>
<evidence type="ECO:0000313" key="5">
    <source>
        <dbReference type="Proteomes" id="UP000604661"/>
    </source>
</evidence>
<name>A0ABR8F601_NOSLI</name>
<sequence>MLKPDISNAFANAGQSQKIHHLTKRVEELEAEINQLRAVEVDSEEKIVLEARIQELVTELADKQGVSEVPINLIDRNPRQPRQTFTKASIQGMAELLRKQGQHTPVILIPLSNGRYLLFDGERRWRSAPEIGWNTLKAVFLLTGIEADDRELHRQALSTTLHREDLNTLDLAESLIQQIIYDYPELSEQKDNIPRLLNAAMSRLERNRKNLELSEIRIASQENQRQWLESVDFKSAEEQKIFDVILALQLNPTSIDTNIFPLLKLSTDLKSAIREEGLEASKARELNKLSATQLKLNEAQSRKIRVQLAQRVIQERLSLSQTKALVKETLSQYKSANISSNENKKVIRTVKTIRSINFEEFHHNQLEEVRQALQSKLQEIDKRIELSNKG</sequence>
<dbReference type="InterPro" id="IPR003115">
    <property type="entry name" value="ParB_N"/>
</dbReference>
<dbReference type="PANTHER" id="PTHR33375">
    <property type="entry name" value="CHROMOSOME-PARTITIONING PROTEIN PARB-RELATED"/>
    <property type="match status" value="1"/>
</dbReference>
<dbReference type="InterPro" id="IPR004437">
    <property type="entry name" value="ParB/RepB/Spo0J"/>
</dbReference>
<dbReference type="InterPro" id="IPR050336">
    <property type="entry name" value="Chromosome_partition/occlusion"/>
</dbReference>
<accession>A0ABR8F601</accession>
<comment type="similarity">
    <text evidence="1">Belongs to the ParB family.</text>
</comment>
<gene>
    <name evidence="4" type="ORF">H6G95_34540</name>
</gene>
<dbReference type="Proteomes" id="UP000604661">
    <property type="component" value="Unassembled WGS sequence"/>
</dbReference>
<protein>
    <submittedName>
        <fullName evidence="4">ParB/RepB/Spo0J family partition protein</fullName>
    </submittedName>
</protein>
<keyword evidence="2" id="KW-0175">Coiled coil</keyword>
<evidence type="ECO:0000256" key="2">
    <source>
        <dbReference type="SAM" id="Coils"/>
    </source>
</evidence>
<organism evidence="4 5">
    <name type="scientific">Nostoc linckia FACHB-391</name>
    <dbReference type="NCBI Taxonomy" id="2692906"/>
    <lineage>
        <taxon>Bacteria</taxon>
        <taxon>Bacillati</taxon>
        <taxon>Cyanobacteriota</taxon>
        <taxon>Cyanophyceae</taxon>
        <taxon>Nostocales</taxon>
        <taxon>Nostocaceae</taxon>
        <taxon>Nostoc</taxon>
    </lineage>
</organism>
<dbReference type="RefSeq" id="WP_114083930.1">
    <property type="nucleotide sequence ID" value="NZ_JACJTE010000096.1"/>
</dbReference>